<feature type="domain" description="CCT" evidence="6">
    <location>
        <begin position="213"/>
        <end position="255"/>
    </location>
</feature>
<evidence type="ECO:0000256" key="2">
    <source>
        <dbReference type="ARBA" id="ARBA00023242"/>
    </source>
</evidence>
<evidence type="ECO:0000259" key="6">
    <source>
        <dbReference type="PROSITE" id="PS51017"/>
    </source>
</evidence>
<feature type="transmembrane region" description="Helical" evidence="5">
    <location>
        <begin position="312"/>
        <end position="330"/>
    </location>
</feature>
<proteinExistence type="predicted"/>
<evidence type="ECO:0000313" key="8">
    <source>
        <dbReference type="RefSeq" id="XP_048132628.1"/>
    </source>
</evidence>
<sequence length="380" mass="43315">MSSDYLHGYDADLQFVPDPLSPFNDCYIDILHEFCSSASENQNPVPQSPHLHSPAAAVFPASPPSQELEHLSLRRGAQLQPPSKNAPDCLKGFAGSAQELKPDRGCQRRAGYDSEAVPDGNGGREDNAGKNMQRSYSTNFFNGTRPHLLEPPPRFDLPDISSPERRFFSGQMMRRVCSTGDLQRMKVATANSTSPFMEEASSCRVGRYTAEERRDRIQKYRAKRTQRNFNKTIKYACRKTLADSRPRIRGRFARNDEAGEAPKVSGFARDEHDDHEEQLLVKSFLTFLSSVSLCFLASAFNPLTTILFDPSALTVHFYFSLFYLFSNLQVRISPRGRRIRSSGERRNVHDQLRPNPVPALRLLMTDEEALRRRWRFQRTY</sequence>
<evidence type="ECO:0000313" key="7">
    <source>
        <dbReference type="Proteomes" id="UP000827889"/>
    </source>
</evidence>
<dbReference type="RefSeq" id="XP_048132628.1">
    <property type="nucleotide sequence ID" value="XM_048276671.1"/>
</dbReference>
<protein>
    <submittedName>
        <fullName evidence="8">Uncharacterized protein LOC115746481 isoform X1</fullName>
    </submittedName>
</protein>
<evidence type="ECO:0000256" key="4">
    <source>
        <dbReference type="SAM" id="MobiDB-lite"/>
    </source>
</evidence>
<dbReference type="Pfam" id="PF06203">
    <property type="entry name" value="CCT"/>
    <property type="match status" value="1"/>
</dbReference>
<dbReference type="GeneID" id="115746481"/>
<comment type="subcellular location">
    <subcellularLocation>
        <location evidence="1 3">Nucleus</location>
    </subcellularLocation>
</comment>
<evidence type="ECO:0000256" key="3">
    <source>
        <dbReference type="PROSITE-ProRule" id="PRU00357"/>
    </source>
</evidence>
<keyword evidence="5" id="KW-1133">Transmembrane helix</keyword>
<dbReference type="InterPro" id="IPR010402">
    <property type="entry name" value="CCT_domain"/>
</dbReference>
<organism evidence="7 8">
    <name type="scientific">Rhodamnia argentea</name>
    <dbReference type="NCBI Taxonomy" id="178133"/>
    <lineage>
        <taxon>Eukaryota</taxon>
        <taxon>Viridiplantae</taxon>
        <taxon>Streptophyta</taxon>
        <taxon>Embryophyta</taxon>
        <taxon>Tracheophyta</taxon>
        <taxon>Spermatophyta</taxon>
        <taxon>Magnoliopsida</taxon>
        <taxon>eudicotyledons</taxon>
        <taxon>Gunneridae</taxon>
        <taxon>Pentapetalae</taxon>
        <taxon>rosids</taxon>
        <taxon>malvids</taxon>
        <taxon>Myrtales</taxon>
        <taxon>Myrtaceae</taxon>
        <taxon>Myrtoideae</taxon>
        <taxon>Myrteae</taxon>
        <taxon>Australasian group</taxon>
        <taxon>Rhodamnia</taxon>
    </lineage>
</organism>
<feature type="region of interest" description="Disordered" evidence="4">
    <location>
        <begin position="100"/>
        <end position="133"/>
    </location>
</feature>
<gene>
    <name evidence="8" type="primary">LOC115746481</name>
</gene>
<keyword evidence="5" id="KW-0472">Membrane</keyword>
<evidence type="ECO:0000256" key="1">
    <source>
        <dbReference type="ARBA" id="ARBA00004123"/>
    </source>
</evidence>
<dbReference type="PROSITE" id="PS51017">
    <property type="entry name" value="CCT"/>
    <property type="match status" value="1"/>
</dbReference>
<dbReference type="Proteomes" id="UP000827889">
    <property type="component" value="Chromosome 3"/>
</dbReference>
<evidence type="ECO:0000256" key="5">
    <source>
        <dbReference type="SAM" id="Phobius"/>
    </source>
</evidence>
<reference evidence="8" key="1">
    <citation type="submission" date="2025-08" db="UniProtKB">
        <authorList>
            <consortium name="RefSeq"/>
        </authorList>
    </citation>
    <scope>IDENTIFICATION</scope>
    <source>
        <tissue evidence="8">Leaf</tissue>
    </source>
</reference>
<feature type="compositionally biased region" description="Basic and acidic residues" evidence="4">
    <location>
        <begin position="100"/>
        <end position="112"/>
    </location>
</feature>
<accession>A0ABM3H7P4</accession>
<dbReference type="PANTHER" id="PTHR31319">
    <property type="entry name" value="ZINC FINGER PROTEIN CONSTANS-LIKE 4"/>
    <property type="match status" value="1"/>
</dbReference>
<dbReference type="PANTHER" id="PTHR31319:SF103">
    <property type="entry name" value="CCT MOTIF FAMILY PROTEIN"/>
    <property type="match status" value="1"/>
</dbReference>
<dbReference type="InterPro" id="IPR045281">
    <property type="entry name" value="CONSTANS-like"/>
</dbReference>
<keyword evidence="7" id="KW-1185">Reference proteome</keyword>
<keyword evidence="2 3" id="KW-0539">Nucleus</keyword>
<name>A0ABM3H7P4_9MYRT</name>
<keyword evidence="5" id="KW-0812">Transmembrane</keyword>